<evidence type="ECO:0000313" key="2">
    <source>
        <dbReference type="EMBL" id="SDO29720.1"/>
    </source>
</evidence>
<organism evidence="2 3">
    <name type="scientific">Alkalicoccus daliensis</name>
    <dbReference type="NCBI Taxonomy" id="745820"/>
    <lineage>
        <taxon>Bacteria</taxon>
        <taxon>Bacillati</taxon>
        <taxon>Bacillota</taxon>
        <taxon>Bacilli</taxon>
        <taxon>Bacillales</taxon>
        <taxon>Bacillaceae</taxon>
        <taxon>Alkalicoccus</taxon>
    </lineage>
</organism>
<reference evidence="3" key="1">
    <citation type="submission" date="2016-10" db="EMBL/GenBank/DDBJ databases">
        <authorList>
            <person name="Varghese N."/>
            <person name="Submissions S."/>
        </authorList>
    </citation>
    <scope>NUCLEOTIDE SEQUENCE [LARGE SCALE GENOMIC DNA]</scope>
    <source>
        <strain evidence="3">CGMCC 1.10369</strain>
    </source>
</reference>
<proteinExistence type="predicted"/>
<accession>A0A1H0IEK5</accession>
<dbReference type="AlphaFoldDB" id="A0A1H0IEK5"/>
<dbReference type="PANTHER" id="PTHR33744">
    <property type="entry name" value="CARBOHYDRATE DIACID REGULATOR"/>
    <property type="match status" value="1"/>
</dbReference>
<name>A0A1H0IEK5_9BACI</name>
<dbReference type="STRING" id="745820.SAMN04488053_110108"/>
<dbReference type="OrthoDB" id="9792148at2"/>
<gene>
    <name evidence="2" type="ORF">SAMN04488053_110108</name>
</gene>
<dbReference type="Pfam" id="PF13556">
    <property type="entry name" value="HTH_30"/>
    <property type="match status" value="1"/>
</dbReference>
<sequence length="284" mass="33060">MLVNQNKIILQQGDTLKEFARDELTEDEQKIIEKLLQSPAEDHPADPAVRKLHDLLVNEKEIPINEWNQKITFPLRLIYVRFTKVIEDREGFTEAMEALFPGSHIFLWRSQKEGLLIQEADEEFEVEIESSSIVDTLAADFFTRPTIFIGSFIHDPARLKAHADWENHLFHEVTLAFPKKHLFHEQELTLYYLLSRFSDKTLSDVSRLIAPVASDTTLLESVRCYLECNMNTSLAAKKMYMHRNTMQYRVDKFIEKTAVDIKQFPNAVAVYLMLLAIPVLYKED</sequence>
<dbReference type="InterPro" id="IPR051448">
    <property type="entry name" value="CdaR-like_regulators"/>
</dbReference>
<dbReference type="InterPro" id="IPR025736">
    <property type="entry name" value="PucR_C-HTH_dom"/>
</dbReference>
<evidence type="ECO:0000313" key="3">
    <source>
        <dbReference type="Proteomes" id="UP000198778"/>
    </source>
</evidence>
<dbReference type="EMBL" id="FNIL01000010">
    <property type="protein sequence ID" value="SDO29720.1"/>
    <property type="molecule type" value="Genomic_DNA"/>
</dbReference>
<protein>
    <submittedName>
        <fullName evidence="2">PucR C-terminal helix-turn-helix domain-containing protein</fullName>
    </submittedName>
</protein>
<feature type="domain" description="PucR C-terminal helix-turn-helix" evidence="1">
    <location>
        <begin position="218"/>
        <end position="276"/>
    </location>
</feature>
<evidence type="ECO:0000259" key="1">
    <source>
        <dbReference type="Pfam" id="PF13556"/>
    </source>
</evidence>
<keyword evidence="3" id="KW-1185">Reference proteome</keyword>
<dbReference type="InterPro" id="IPR042070">
    <property type="entry name" value="PucR_C-HTH_sf"/>
</dbReference>
<dbReference type="Proteomes" id="UP000198778">
    <property type="component" value="Unassembled WGS sequence"/>
</dbReference>
<dbReference type="PANTHER" id="PTHR33744:SF15">
    <property type="entry name" value="CARBOHYDRATE DIACID REGULATOR"/>
    <property type="match status" value="1"/>
</dbReference>
<dbReference type="Gene3D" id="1.10.10.2840">
    <property type="entry name" value="PucR C-terminal helix-turn-helix domain"/>
    <property type="match status" value="1"/>
</dbReference>
<dbReference type="RefSeq" id="WP_090843594.1">
    <property type="nucleotide sequence ID" value="NZ_FNIL01000010.1"/>
</dbReference>